<dbReference type="AlphaFoldDB" id="A0A1G6S716"/>
<dbReference type="InterPro" id="IPR034660">
    <property type="entry name" value="DinB/YfiT-like"/>
</dbReference>
<evidence type="ECO:0008006" key="3">
    <source>
        <dbReference type="Google" id="ProtNLM"/>
    </source>
</evidence>
<dbReference type="PANTHER" id="PTHR40658">
    <property type="match status" value="1"/>
</dbReference>
<keyword evidence="2" id="KW-1185">Reference proteome</keyword>
<sequence>MVRPTTKEELLRASDDGLQAVWDGAAELGEGARWDDPDDRDHSVRDVVGHLREWQRMMLGWYDDGMAGRAPVMPAPGHTWRTTPALNAEIWVRYQDTTELEVREGLAETHARLRAIIMSHTEDELFEKTRYPWTGSTSLGSYVVSATSSHYAWAATKLRRRRVAVA</sequence>
<dbReference type="InterPro" id="IPR012550">
    <property type="entry name" value="DUF1706"/>
</dbReference>
<dbReference type="Proteomes" id="UP000199039">
    <property type="component" value="Unassembled WGS sequence"/>
</dbReference>
<dbReference type="EMBL" id="FMYH01000005">
    <property type="protein sequence ID" value="SDD11945.1"/>
    <property type="molecule type" value="Genomic_DNA"/>
</dbReference>
<dbReference type="RefSeq" id="WP_093184207.1">
    <property type="nucleotide sequence ID" value="NZ_FMYH01000005.1"/>
</dbReference>
<dbReference type="OrthoDB" id="4484862at2"/>
<dbReference type="Pfam" id="PF08020">
    <property type="entry name" value="DUF1706"/>
    <property type="match status" value="1"/>
</dbReference>
<reference evidence="1 2" key="1">
    <citation type="submission" date="2016-09" db="EMBL/GenBank/DDBJ databases">
        <authorList>
            <person name="Capua I."/>
            <person name="De Benedictis P."/>
            <person name="Joannis T."/>
            <person name="Lombin L.H."/>
            <person name="Cattoli G."/>
        </authorList>
    </citation>
    <scope>NUCLEOTIDE SEQUENCE [LARGE SCALE GENOMIC DNA]</scope>
    <source>
        <strain evidence="1 2">ISLP-3</strain>
    </source>
</reference>
<organism evidence="1 2">
    <name type="scientific">Sanguibacter gelidistatuariae</name>
    <dbReference type="NCBI Taxonomy" id="1814289"/>
    <lineage>
        <taxon>Bacteria</taxon>
        <taxon>Bacillati</taxon>
        <taxon>Actinomycetota</taxon>
        <taxon>Actinomycetes</taxon>
        <taxon>Micrococcales</taxon>
        <taxon>Sanguibacteraceae</taxon>
        <taxon>Sanguibacter</taxon>
    </lineage>
</organism>
<gene>
    <name evidence="1" type="ORF">SAMN05216410_2880</name>
</gene>
<dbReference type="Gene3D" id="1.20.120.450">
    <property type="entry name" value="dinb family like domain"/>
    <property type="match status" value="1"/>
</dbReference>
<proteinExistence type="predicted"/>
<dbReference type="PANTHER" id="PTHR40658:SF4">
    <property type="entry name" value="HYPOTHETICAL CYTOSOLIC PROTEIN"/>
    <property type="match status" value="1"/>
</dbReference>
<protein>
    <recommendedName>
        <fullName evidence="3">DinB superfamily protein</fullName>
    </recommendedName>
</protein>
<dbReference type="STRING" id="1814289.SAMN05216410_2880"/>
<dbReference type="SUPFAM" id="SSF109854">
    <property type="entry name" value="DinB/YfiT-like putative metalloenzymes"/>
    <property type="match status" value="1"/>
</dbReference>
<evidence type="ECO:0000313" key="2">
    <source>
        <dbReference type="Proteomes" id="UP000199039"/>
    </source>
</evidence>
<accession>A0A1G6S716</accession>
<name>A0A1G6S716_9MICO</name>
<evidence type="ECO:0000313" key="1">
    <source>
        <dbReference type="EMBL" id="SDD11945.1"/>
    </source>
</evidence>